<dbReference type="EMBL" id="HBUE01326912">
    <property type="protein sequence ID" value="CAG6591294.1"/>
    <property type="molecule type" value="Transcribed_RNA"/>
</dbReference>
<reference evidence="2" key="1">
    <citation type="submission" date="2021-05" db="EMBL/GenBank/DDBJ databases">
        <authorList>
            <person name="Alioto T."/>
            <person name="Alioto T."/>
            <person name="Gomez Garrido J."/>
        </authorList>
    </citation>
    <scope>NUCLEOTIDE SEQUENCE</scope>
</reference>
<proteinExistence type="predicted"/>
<feature type="compositionally biased region" description="Polar residues" evidence="1">
    <location>
        <begin position="95"/>
        <end position="112"/>
    </location>
</feature>
<dbReference type="EMBL" id="HBUE01220304">
    <property type="protein sequence ID" value="CAG6539266.1"/>
    <property type="molecule type" value="Transcribed_RNA"/>
</dbReference>
<accession>A0A8D8P7B4</accession>
<dbReference type="AlphaFoldDB" id="A0A8D8P7B4"/>
<organism evidence="2">
    <name type="scientific">Culex pipiens</name>
    <name type="common">House mosquito</name>
    <dbReference type="NCBI Taxonomy" id="7175"/>
    <lineage>
        <taxon>Eukaryota</taxon>
        <taxon>Metazoa</taxon>
        <taxon>Ecdysozoa</taxon>
        <taxon>Arthropoda</taxon>
        <taxon>Hexapoda</taxon>
        <taxon>Insecta</taxon>
        <taxon>Pterygota</taxon>
        <taxon>Neoptera</taxon>
        <taxon>Endopterygota</taxon>
        <taxon>Diptera</taxon>
        <taxon>Nematocera</taxon>
        <taxon>Culicoidea</taxon>
        <taxon>Culicidae</taxon>
        <taxon>Culicinae</taxon>
        <taxon>Culicini</taxon>
        <taxon>Culex</taxon>
        <taxon>Culex</taxon>
    </lineage>
</organism>
<protein>
    <submittedName>
        <fullName evidence="2">(northern house mosquito) hypothetical protein</fullName>
    </submittedName>
</protein>
<sequence length="141" mass="15760">MINDDHQSTYDARAFKIWTRRSTCRVHRCEPSERRASQRPSSTSRRATPLLKIKLVTSRFRSRVIRRLPGSSSRTSPSLSMEVATSTIPMAKATPSRSASVRSSPTTRASTGWWSPTHMVRIRPKCSSTCPIPAAWTSAPC</sequence>
<feature type="compositionally biased region" description="Low complexity" evidence="1">
    <location>
        <begin position="67"/>
        <end position="80"/>
    </location>
</feature>
<evidence type="ECO:0000313" key="2">
    <source>
        <dbReference type="EMBL" id="CAG6591294.1"/>
    </source>
</evidence>
<name>A0A8D8P7B4_CULPI</name>
<feature type="region of interest" description="Disordered" evidence="1">
    <location>
        <begin position="28"/>
        <end position="48"/>
    </location>
</feature>
<feature type="region of interest" description="Disordered" evidence="1">
    <location>
        <begin position="66"/>
        <end position="112"/>
    </location>
</feature>
<evidence type="ECO:0000256" key="1">
    <source>
        <dbReference type="SAM" id="MobiDB-lite"/>
    </source>
</evidence>